<dbReference type="EMBL" id="UGIF01000002">
    <property type="protein sequence ID" value="STP30884.1"/>
    <property type="molecule type" value="Genomic_DNA"/>
</dbReference>
<evidence type="ECO:0000313" key="1">
    <source>
        <dbReference type="EMBL" id="STP30884.1"/>
    </source>
</evidence>
<dbReference type="RefSeq" id="WP_033627857.1">
    <property type="nucleotide sequence ID" value="NZ_UGIF01000002.1"/>
</dbReference>
<dbReference type="AlphaFoldDB" id="A0A377KRB2"/>
<accession>A0A377KRB2</accession>
<dbReference type="Proteomes" id="UP000254070">
    <property type="component" value="Unassembled WGS sequence"/>
</dbReference>
<reference evidence="1 2" key="1">
    <citation type="submission" date="2018-06" db="EMBL/GenBank/DDBJ databases">
        <authorList>
            <consortium name="Pathogen Informatics"/>
            <person name="Doyle S."/>
        </authorList>
    </citation>
    <scope>NUCLEOTIDE SEQUENCE [LARGE SCALE GENOMIC DNA]</scope>
    <source>
        <strain evidence="1 2">NCTC8129</strain>
    </source>
</reference>
<protein>
    <submittedName>
        <fullName evidence="1">Uncharacterized protein</fullName>
    </submittedName>
</protein>
<sequence length="80" mass="9558">MSDRVFDVLEKLSKSGILKEEYDSSFDEYPSRYILISEDYKKFKRYFLKNEKKISVIMEKYKAPIQADPFSNLDESDLPF</sequence>
<name>A0A377KRB2_9ENTE</name>
<evidence type="ECO:0000313" key="2">
    <source>
        <dbReference type="Proteomes" id="UP000254070"/>
    </source>
</evidence>
<gene>
    <name evidence="1" type="ORF">NCTC8129_03141</name>
</gene>
<proteinExistence type="predicted"/>
<organism evidence="1 2">
    <name type="scientific">Enterococcus durans</name>
    <dbReference type="NCBI Taxonomy" id="53345"/>
    <lineage>
        <taxon>Bacteria</taxon>
        <taxon>Bacillati</taxon>
        <taxon>Bacillota</taxon>
        <taxon>Bacilli</taxon>
        <taxon>Lactobacillales</taxon>
        <taxon>Enterococcaceae</taxon>
        <taxon>Enterococcus</taxon>
    </lineage>
</organism>